<dbReference type="EnsemblPlants" id="AET7Gv20419500.1">
    <property type="protein sequence ID" value="AET7Gv20419500.1"/>
    <property type="gene ID" value="AET7Gv20419500"/>
</dbReference>
<keyword evidence="1" id="KW-1133">Transmembrane helix</keyword>
<keyword evidence="1" id="KW-0472">Membrane</keyword>
<reference evidence="2" key="3">
    <citation type="journal article" date="2017" name="Nature">
        <title>Genome sequence of the progenitor of the wheat D genome Aegilops tauschii.</title>
        <authorList>
            <person name="Luo M.C."/>
            <person name="Gu Y.Q."/>
            <person name="Puiu D."/>
            <person name="Wang H."/>
            <person name="Twardziok S.O."/>
            <person name="Deal K.R."/>
            <person name="Huo N."/>
            <person name="Zhu T."/>
            <person name="Wang L."/>
            <person name="Wang Y."/>
            <person name="McGuire P.E."/>
            <person name="Liu S."/>
            <person name="Long H."/>
            <person name="Ramasamy R.K."/>
            <person name="Rodriguez J.C."/>
            <person name="Van S.L."/>
            <person name="Yuan L."/>
            <person name="Wang Z."/>
            <person name="Xia Z."/>
            <person name="Xiao L."/>
            <person name="Anderson O.D."/>
            <person name="Ouyang S."/>
            <person name="Liang Y."/>
            <person name="Zimin A.V."/>
            <person name="Pertea G."/>
            <person name="Qi P."/>
            <person name="Bennetzen J.L."/>
            <person name="Dai X."/>
            <person name="Dawson M.W."/>
            <person name="Muller H.G."/>
            <person name="Kugler K."/>
            <person name="Rivarola-Duarte L."/>
            <person name="Spannagl M."/>
            <person name="Mayer K.F.X."/>
            <person name="Lu F.H."/>
            <person name="Bevan M.W."/>
            <person name="Leroy P."/>
            <person name="Li P."/>
            <person name="You F.M."/>
            <person name="Sun Q."/>
            <person name="Liu Z."/>
            <person name="Lyons E."/>
            <person name="Wicker T."/>
            <person name="Salzberg S.L."/>
            <person name="Devos K.M."/>
            <person name="Dvorak J."/>
        </authorList>
    </citation>
    <scope>NUCLEOTIDE SEQUENCE [LARGE SCALE GENOMIC DNA]</scope>
    <source>
        <strain evidence="2">cv. AL8/78</strain>
    </source>
</reference>
<keyword evidence="1" id="KW-0812">Transmembrane</keyword>
<reference evidence="2" key="5">
    <citation type="journal article" date="2021" name="G3 (Bethesda)">
        <title>Aegilops tauschii genome assembly Aet v5.0 features greater sequence contiguity and improved annotation.</title>
        <authorList>
            <person name="Wang L."/>
            <person name="Zhu T."/>
            <person name="Rodriguez J.C."/>
            <person name="Deal K.R."/>
            <person name="Dubcovsky J."/>
            <person name="McGuire P.E."/>
            <person name="Lux T."/>
            <person name="Spannagl M."/>
            <person name="Mayer K.F.X."/>
            <person name="Baldrich P."/>
            <person name="Meyers B.C."/>
            <person name="Huo N."/>
            <person name="Gu Y.Q."/>
            <person name="Zhou H."/>
            <person name="Devos K.M."/>
            <person name="Bennetzen J.L."/>
            <person name="Unver T."/>
            <person name="Budak H."/>
            <person name="Gulick P.J."/>
            <person name="Galiba G."/>
            <person name="Kalapos B."/>
            <person name="Nelson D.R."/>
            <person name="Li P."/>
            <person name="You F.M."/>
            <person name="Luo M.C."/>
            <person name="Dvorak J."/>
        </authorList>
    </citation>
    <scope>NUCLEOTIDE SEQUENCE [LARGE SCALE GENOMIC DNA]</scope>
    <source>
        <strain evidence="2">cv. AL8/78</strain>
    </source>
</reference>
<proteinExistence type="predicted"/>
<reference evidence="3" key="2">
    <citation type="journal article" date="2017" name="Nat. Plants">
        <title>The Aegilops tauschii genome reveals multiple impacts of transposons.</title>
        <authorList>
            <person name="Zhao G."/>
            <person name="Zou C."/>
            <person name="Li K."/>
            <person name="Wang K."/>
            <person name="Li T."/>
            <person name="Gao L."/>
            <person name="Zhang X."/>
            <person name="Wang H."/>
            <person name="Yang Z."/>
            <person name="Liu X."/>
            <person name="Jiang W."/>
            <person name="Mao L."/>
            <person name="Kong X."/>
            <person name="Jiao Y."/>
            <person name="Jia J."/>
        </authorList>
    </citation>
    <scope>NUCLEOTIDE SEQUENCE [LARGE SCALE GENOMIC DNA]</scope>
    <source>
        <strain evidence="3">cv. AL8/78</strain>
    </source>
</reference>
<feature type="transmembrane region" description="Helical" evidence="1">
    <location>
        <begin position="46"/>
        <end position="65"/>
    </location>
</feature>
<evidence type="ECO:0000313" key="3">
    <source>
        <dbReference type="Proteomes" id="UP000015105"/>
    </source>
</evidence>
<reference evidence="3" key="1">
    <citation type="journal article" date="2014" name="Science">
        <title>Ancient hybridizations among the ancestral genomes of bread wheat.</title>
        <authorList>
            <consortium name="International Wheat Genome Sequencing Consortium,"/>
            <person name="Marcussen T."/>
            <person name="Sandve S.R."/>
            <person name="Heier L."/>
            <person name="Spannagl M."/>
            <person name="Pfeifer M."/>
            <person name="Jakobsen K.S."/>
            <person name="Wulff B.B."/>
            <person name="Steuernagel B."/>
            <person name="Mayer K.F."/>
            <person name="Olsen O.A."/>
        </authorList>
    </citation>
    <scope>NUCLEOTIDE SEQUENCE [LARGE SCALE GENOMIC DNA]</scope>
    <source>
        <strain evidence="3">cv. AL8/78</strain>
    </source>
</reference>
<reference evidence="2" key="4">
    <citation type="submission" date="2019-03" db="UniProtKB">
        <authorList>
            <consortium name="EnsemblPlants"/>
        </authorList>
    </citation>
    <scope>IDENTIFICATION</scope>
</reference>
<dbReference type="AlphaFoldDB" id="A0A453R144"/>
<protein>
    <submittedName>
        <fullName evidence="2">Uncharacterized protein</fullName>
    </submittedName>
</protein>
<evidence type="ECO:0000256" key="1">
    <source>
        <dbReference type="SAM" id="Phobius"/>
    </source>
</evidence>
<sequence>MCFRQYLTHYVLCHISRAETGTCMIHIACHFDGEKLKLQLTKVNSFYILVVVTFTFLNSTTRYLFALDTWMHIIAQHNVSKTKKDALHECA</sequence>
<keyword evidence="3" id="KW-1185">Reference proteome</keyword>
<dbReference type="Proteomes" id="UP000015105">
    <property type="component" value="Chromosome 7D"/>
</dbReference>
<organism evidence="2 3">
    <name type="scientific">Aegilops tauschii subsp. strangulata</name>
    <name type="common">Goatgrass</name>
    <dbReference type="NCBI Taxonomy" id="200361"/>
    <lineage>
        <taxon>Eukaryota</taxon>
        <taxon>Viridiplantae</taxon>
        <taxon>Streptophyta</taxon>
        <taxon>Embryophyta</taxon>
        <taxon>Tracheophyta</taxon>
        <taxon>Spermatophyta</taxon>
        <taxon>Magnoliopsida</taxon>
        <taxon>Liliopsida</taxon>
        <taxon>Poales</taxon>
        <taxon>Poaceae</taxon>
        <taxon>BOP clade</taxon>
        <taxon>Pooideae</taxon>
        <taxon>Triticodae</taxon>
        <taxon>Triticeae</taxon>
        <taxon>Triticinae</taxon>
        <taxon>Aegilops</taxon>
    </lineage>
</organism>
<name>A0A453R144_AEGTS</name>
<evidence type="ECO:0000313" key="2">
    <source>
        <dbReference type="EnsemblPlants" id="AET7Gv20419500.1"/>
    </source>
</evidence>
<accession>A0A453R144</accession>
<dbReference type="Gramene" id="AET7Gv20419500.1">
    <property type="protein sequence ID" value="AET7Gv20419500.1"/>
    <property type="gene ID" value="AET7Gv20419500"/>
</dbReference>